<organism evidence="1 2">
    <name type="scientific">Anabas testudineus</name>
    <name type="common">Climbing perch</name>
    <name type="synonym">Anthias testudineus</name>
    <dbReference type="NCBI Taxonomy" id="64144"/>
    <lineage>
        <taxon>Eukaryota</taxon>
        <taxon>Metazoa</taxon>
        <taxon>Chordata</taxon>
        <taxon>Craniata</taxon>
        <taxon>Vertebrata</taxon>
        <taxon>Euteleostomi</taxon>
        <taxon>Actinopterygii</taxon>
        <taxon>Neopterygii</taxon>
        <taxon>Teleostei</taxon>
        <taxon>Neoteleostei</taxon>
        <taxon>Acanthomorphata</taxon>
        <taxon>Anabantaria</taxon>
        <taxon>Anabantiformes</taxon>
        <taxon>Anabantoidei</taxon>
        <taxon>Anabantidae</taxon>
        <taxon>Anabas</taxon>
    </lineage>
</organism>
<dbReference type="Ensembl" id="ENSATET00000024945.2">
    <property type="protein sequence ID" value="ENSATEP00000024549.2"/>
    <property type="gene ID" value="ENSATEG00000017044.2"/>
</dbReference>
<accession>A0A3Q1IZL6</accession>
<reference evidence="1" key="3">
    <citation type="submission" date="2025-09" db="UniProtKB">
        <authorList>
            <consortium name="Ensembl"/>
        </authorList>
    </citation>
    <scope>IDENTIFICATION</scope>
</reference>
<dbReference type="GeneTree" id="ENSGT01100000263585"/>
<reference evidence="1" key="2">
    <citation type="submission" date="2025-08" db="UniProtKB">
        <authorList>
            <consortium name="Ensembl"/>
        </authorList>
    </citation>
    <scope>IDENTIFICATION</scope>
</reference>
<dbReference type="Proteomes" id="UP000265040">
    <property type="component" value="Chromosome 2"/>
</dbReference>
<dbReference type="AlphaFoldDB" id="A0A3Q1IZL6"/>
<dbReference type="InParanoid" id="A0A3Q1IZL6"/>
<name>A0A3Q1IZL6_ANATE</name>
<reference evidence="1" key="1">
    <citation type="submission" date="2021-04" db="EMBL/GenBank/DDBJ databases">
        <authorList>
            <consortium name="Wellcome Sanger Institute Data Sharing"/>
        </authorList>
    </citation>
    <scope>NUCLEOTIDE SEQUENCE [LARGE SCALE GENOMIC DNA]</scope>
</reference>
<proteinExistence type="predicted"/>
<sequence length="113" mass="12634">ESADDNSILQCDSTQNTQIKLTYKEDVMAAVAHLNSSTPAFADSIRHSGTRRVDHGHETNKAKVLSGEVHVISIKIITLWELVIRQVEMAKTCVRWKENVKPRTLSPSPPNSR</sequence>
<evidence type="ECO:0000313" key="2">
    <source>
        <dbReference type="Proteomes" id="UP000265040"/>
    </source>
</evidence>
<evidence type="ECO:0000313" key="1">
    <source>
        <dbReference type="Ensembl" id="ENSATEP00000024549.2"/>
    </source>
</evidence>
<keyword evidence="2" id="KW-1185">Reference proteome</keyword>
<dbReference type="OrthoDB" id="8865836at2759"/>
<protein>
    <submittedName>
        <fullName evidence="1">Uncharacterized protein</fullName>
    </submittedName>
</protein>